<keyword evidence="2" id="KW-0645">Protease</keyword>
<dbReference type="FunFam" id="3.40.390.10:FF:000091">
    <property type="entry name" value="Matrix metalloproteinase-16-like Protein"/>
    <property type="match status" value="1"/>
</dbReference>
<dbReference type="GO" id="GO:0030574">
    <property type="term" value="P:collagen catabolic process"/>
    <property type="evidence" value="ECO:0007669"/>
    <property type="project" value="TreeGrafter"/>
</dbReference>
<dbReference type="Pfam" id="PF00045">
    <property type="entry name" value="Hemopexin"/>
    <property type="match status" value="2"/>
</dbReference>
<feature type="repeat" description="Hemopexin" evidence="16">
    <location>
        <begin position="450"/>
        <end position="497"/>
    </location>
</feature>
<dbReference type="PANTHER" id="PTHR10201:SF331">
    <property type="entry name" value="MATRIX METALLOPROTEINASE-14-LIKE ISOFORM X1"/>
    <property type="match status" value="1"/>
</dbReference>
<dbReference type="GO" id="GO:0031012">
    <property type="term" value="C:extracellular matrix"/>
    <property type="evidence" value="ECO:0007669"/>
    <property type="project" value="InterPro"/>
</dbReference>
<feature type="binding site" evidence="14">
    <location>
        <position position="185"/>
    </location>
    <ligand>
        <name>Zn(2+)</name>
        <dbReference type="ChEBI" id="CHEBI:29105"/>
        <label>1</label>
    </ligand>
</feature>
<evidence type="ECO:0000313" key="20">
    <source>
        <dbReference type="EMBL" id="KAK6184144.1"/>
    </source>
</evidence>
<dbReference type="Pfam" id="PF01471">
    <property type="entry name" value="PG_binding_1"/>
    <property type="match status" value="1"/>
</dbReference>
<evidence type="ECO:0000259" key="19">
    <source>
        <dbReference type="SMART" id="SM00235"/>
    </source>
</evidence>
<evidence type="ECO:0000256" key="7">
    <source>
        <dbReference type="ARBA" id="ARBA00022833"/>
    </source>
</evidence>
<evidence type="ECO:0000256" key="8">
    <source>
        <dbReference type="ARBA" id="ARBA00022837"/>
    </source>
</evidence>
<reference evidence="20 21" key="1">
    <citation type="submission" date="2024-01" db="EMBL/GenBank/DDBJ databases">
        <title>The genome of the rayed Mediterranean limpet Patella caerulea (Linnaeus, 1758).</title>
        <authorList>
            <person name="Anh-Thu Weber A."/>
            <person name="Halstead-Nussloch G."/>
        </authorList>
    </citation>
    <scope>NUCLEOTIDE SEQUENCE [LARGE SCALE GENOMIC DNA]</scope>
    <source>
        <strain evidence="20">AATW-2023a</strain>
        <tissue evidence="20">Whole specimen</tissue>
    </source>
</reference>
<dbReference type="InterPro" id="IPR018487">
    <property type="entry name" value="Hemopexin-like_repeat"/>
</dbReference>
<dbReference type="SUPFAM" id="SSF50923">
    <property type="entry name" value="Hemopexin-like domain"/>
    <property type="match status" value="1"/>
</dbReference>
<feature type="binding site" evidence="13">
    <location>
        <position position="241"/>
    </location>
    <ligand>
        <name>Zn(2+)</name>
        <dbReference type="ChEBI" id="CHEBI:29105"/>
        <label>2</label>
        <note>catalytic</note>
    </ligand>
</feature>
<feature type="repeat" description="Hemopexin" evidence="16">
    <location>
        <begin position="305"/>
        <end position="354"/>
    </location>
</feature>
<feature type="region of interest" description="Disordered" evidence="17">
    <location>
        <begin position="283"/>
        <end position="304"/>
    </location>
</feature>
<evidence type="ECO:0000256" key="3">
    <source>
        <dbReference type="ARBA" id="ARBA00022723"/>
    </source>
</evidence>
<dbReference type="SMART" id="SM00120">
    <property type="entry name" value="HX"/>
    <property type="match status" value="4"/>
</dbReference>
<keyword evidence="6" id="KW-0378">Hydrolase</keyword>
<feature type="binding site" evidence="14">
    <location>
        <position position="200"/>
    </location>
    <ligand>
        <name>Zn(2+)</name>
        <dbReference type="ChEBI" id="CHEBI:29105"/>
        <label>1</label>
    </ligand>
</feature>
<keyword evidence="11" id="KW-1015">Disulfide bond</keyword>
<dbReference type="AlphaFoldDB" id="A0AAN8K4B8"/>
<feature type="binding site" evidence="14">
    <location>
        <position position="212"/>
    </location>
    <ligand>
        <name>Ca(2+)</name>
        <dbReference type="ChEBI" id="CHEBI:29108"/>
        <label>2</label>
    </ligand>
</feature>
<feature type="binding site" evidence="14">
    <location>
        <position position="313"/>
    </location>
    <ligand>
        <name>Ca(2+)</name>
        <dbReference type="ChEBI" id="CHEBI:29108"/>
        <label>4</label>
    </ligand>
</feature>
<feature type="chain" id="PRO_5043008469" description="Peptidase metallopeptidase domain-containing protein" evidence="18">
    <location>
        <begin position="17"/>
        <end position="504"/>
    </location>
</feature>
<feature type="binding site" description="in inhibited form" evidence="14">
    <location>
        <position position="97"/>
    </location>
    <ligand>
        <name>Zn(2+)</name>
        <dbReference type="ChEBI" id="CHEBI:29105"/>
        <label>2</label>
        <note>catalytic</note>
    </ligand>
</feature>
<keyword evidence="8 14" id="KW-0106">Calcium</keyword>
<evidence type="ECO:0000313" key="21">
    <source>
        <dbReference type="Proteomes" id="UP001347796"/>
    </source>
</evidence>
<feature type="binding site" evidence="14">
    <location>
        <position position="193"/>
    </location>
    <ligand>
        <name>Ca(2+)</name>
        <dbReference type="ChEBI" id="CHEBI:29108"/>
        <label>3</label>
    </ligand>
</feature>
<evidence type="ECO:0000256" key="13">
    <source>
        <dbReference type="PIRSR" id="PIRSR001191-2"/>
    </source>
</evidence>
<evidence type="ECO:0000256" key="17">
    <source>
        <dbReference type="SAM" id="MobiDB-lite"/>
    </source>
</evidence>
<dbReference type="PIRSF" id="PIRSF001191">
    <property type="entry name" value="Peptidase_M10A_matrix"/>
    <property type="match status" value="1"/>
</dbReference>
<feature type="domain" description="Peptidase metallopeptidase" evidence="19">
    <location>
        <begin position="121"/>
        <end position="281"/>
    </location>
</feature>
<dbReference type="SUPFAM" id="SSF47090">
    <property type="entry name" value="PGBD-like"/>
    <property type="match status" value="1"/>
</dbReference>
<dbReference type="SMART" id="SM00235">
    <property type="entry name" value="ZnMc"/>
    <property type="match status" value="1"/>
</dbReference>
<feature type="binding site" evidence="14">
    <location>
        <position position="219"/>
    </location>
    <ligand>
        <name>Ca(2+)</name>
        <dbReference type="ChEBI" id="CHEBI:29108"/>
        <label>1</label>
    </ligand>
</feature>
<evidence type="ECO:0000256" key="2">
    <source>
        <dbReference type="ARBA" id="ARBA00022670"/>
    </source>
</evidence>
<feature type="binding site" evidence="14">
    <location>
        <position position="192"/>
    </location>
    <ligand>
        <name>Ca(2+)</name>
        <dbReference type="ChEBI" id="CHEBI:29108"/>
        <label>3</label>
    </ligand>
</feature>
<comment type="cofactor">
    <cofactor evidence="14">
        <name>Ca(2+)</name>
        <dbReference type="ChEBI" id="CHEBI:29108"/>
    </cofactor>
    <text evidence="14">Can bind about 5 Ca(2+) ions per subunit.</text>
</comment>
<evidence type="ECO:0000256" key="4">
    <source>
        <dbReference type="ARBA" id="ARBA00022729"/>
    </source>
</evidence>
<dbReference type="InterPro" id="IPR002477">
    <property type="entry name" value="Peptidoglycan-bd-like"/>
</dbReference>
<feature type="binding site" evidence="13">
    <location>
        <position position="237"/>
    </location>
    <ligand>
        <name>Zn(2+)</name>
        <dbReference type="ChEBI" id="CHEBI:29105"/>
        <label>2</label>
        <note>catalytic</note>
    </ligand>
</feature>
<dbReference type="GO" id="GO:0008270">
    <property type="term" value="F:zinc ion binding"/>
    <property type="evidence" value="ECO:0007669"/>
    <property type="project" value="InterPro"/>
</dbReference>
<dbReference type="Pfam" id="PF00413">
    <property type="entry name" value="Peptidase_M10"/>
    <property type="match status" value="1"/>
</dbReference>
<feature type="signal peptide" evidence="18">
    <location>
        <begin position="1"/>
        <end position="16"/>
    </location>
</feature>
<dbReference type="GO" id="GO:0005615">
    <property type="term" value="C:extracellular space"/>
    <property type="evidence" value="ECO:0007669"/>
    <property type="project" value="TreeGrafter"/>
</dbReference>
<feature type="binding site" evidence="14">
    <location>
        <position position="406"/>
    </location>
    <ligand>
        <name>Ca(2+)</name>
        <dbReference type="ChEBI" id="CHEBI:29108"/>
        <label>5</label>
    </ligand>
</feature>
<feature type="binding site" evidence="14">
    <location>
        <position position="183"/>
    </location>
    <ligand>
        <name>Zn(2+)</name>
        <dbReference type="ChEBI" id="CHEBI:29105"/>
        <label>1</label>
    </ligand>
</feature>
<feature type="repeat" description="Hemopexin" evidence="16">
    <location>
        <begin position="355"/>
        <end position="401"/>
    </location>
</feature>
<feature type="binding site" evidence="14">
    <location>
        <position position="255"/>
    </location>
    <ligand>
        <name>Zn(2+)</name>
        <dbReference type="ChEBI" id="CHEBI:29105"/>
        <label>2</label>
        <note>catalytic</note>
    </ligand>
</feature>
<dbReference type="InterPro" id="IPR036365">
    <property type="entry name" value="PGBD-like_sf"/>
</dbReference>
<feature type="binding site" evidence="14">
    <location>
        <position position="219"/>
    </location>
    <ligand>
        <name>Ca(2+)</name>
        <dbReference type="ChEBI" id="CHEBI:29108"/>
        <label>3</label>
    </ligand>
</feature>
<dbReference type="PROSITE" id="PS00024">
    <property type="entry name" value="HEMOPEXIN"/>
    <property type="match status" value="1"/>
</dbReference>
<protein>
    <recommendedName>
        <fullName evidence="19">Peptidase metallopeptidase domain-containing protein</fullName>
    </recommendedName>
</protein>
<proteinExistence type="inferred from homology"/>
<dbReference type="CDD" id="cd04278">
    <property type="entry name" value="ZnMc_MMP"/>
    <property type="match status" value="1"/>
</dbReference>
<evidence type="ECO:0000256" key="5">
    <source>
        <dbReference type="ARBA" id="ARBA00022737"/>
    </source>
</evidence>
<feature type="binding site" evidence="14">
    <location>
        <position position="214"/>
    </location>
    <ligand>
        <name>Zn(2+)</name>
        <dbReference type="ChEBI" id="CHEBI:29105"/>
        <label>1</label>
    </ligand>
</feature>
<keyword evidence="3 13" id="KW-0479">Metal-binding</keyword>
<comment type="similarity">
    <text evidence="1">Belongs to the peptidase M10A family.</text>
</comment>
<keyword evidence="4 18" id="KW-0732">Signal</keyword>
<dbReference type="Gene3D" id="2.110.10.10">
    <property type="entry name" value="Hemopexin-like domain"/>
    <property type="match status" value="2"/>
</dbReference>
<dbReference type="InterPro" id="IPR024079">
    <property type="entry name" value="MetalloPept_cat_dom_sf"/>
</dbReference>
<feature type="modified residue" description="Phosphotyrosine; by PKDCC" evidence="15">
    <location>
        <position position="390"/>
    </location>
</feature>
<dbReference type="PRINTS" id="PR00138">
    <property type="entry name" value="MATRIXIN"/>
</dbReference>
<evidence type="ECO:0000256" key="15">
    <source>
        <dbReference type="PIRSR" id="PIRSR621190-4"/>
    </source>
</evidence>
<keyword evidence="9" id="KW-0482">Metalloprotease</keyword>
<dbReference type="InterPro" id="IPR006026">
    <property type="entry name" value="Peptidase_Metallo"/>
</dbReference>
<dbReference type="GO" id="GO:0006508">
    <property type="term" value="P:proteolysis"/>
    <property type="evidence" value="ECO:0007669"/>
    <property type="project" value="UniProtKB-KW"/>
</dbReference>
<dbReference type="Gene3D" id="3.40.390.10">
    <property type="entry name" value="Collagenase (Catalytic Domain)"/>
    <property type="match status" value="1"/>
</dbReference>
<dbReference type="CDD" id="cd00094">
    <property type="entry name" value="HX"/>
    <property type="match status" value="1"/>
</dbReference>
<evidence type="ECO:0000256" key="10">
    <source>
        <dbReference type="ARBA" id="ARBA00023145"/>
    </source>
</evidence>
<evidence type="ECO:0000256" key="1">
    <source>
        <dbReference type="ARBA" id="ARBA00010370"/>
    </source>
</evidence>
<feature type="active site" evidence="12">
    <location>
        <position position="238"/>
    </location>
</feature>
<dbReference type="Proteomes" id="UP001347796">
    <property type="component" value="Unassembled WGS sequence"/>
</dbReference>
<dbReference type="InterPro" id="IPR033739">
    <property type="entry name" value="M10A_MMP"/>
</dbReference>
<sequence length="504" mass="57491">MWRLLSALCMISVAYGASLGEALLGRDSFPIRSADELFDSAEFLEKYGYLRSTDKQGVSHSEFEILQSIRDFQKFNGLVETGFLDQDTLDKMKAPRCGFPDIIRNTSKHFDPNSPLSFTTLGTKWNKNVITWKPVSYTRQLSGSEQLAAIQKALDHWAEVTPLEFKYTQGVADIEIKFAYGEHGDGAFNGFDGRGGVLAHAFRPGDQPLNGDAHFDEGEKWTLQGDDGSNLEIVAAHEFGHALGLGHSQINPALMAPYYKYSPKLKLEYDDIRAIQFLYGANPRVRTNPPTTTPPTTTTPRGERPDYCDMKMDAIDLGPDGAVYGYRRNKIYKMNENGLVSGFPKLITSVFPGAPSRIRAVTYSPSARQTYMFKGSMLWRYTYFKLDAGYPKIIDMTNFPEKPHAAMWYSDNYIQNALFLFGHRYFWQWDPQREIIVRTMNINQFWTGVPDSLEAAFKHSDGYIYFFKGLKYRKFNPNKRYVEDGYPKTYSAAWFKNRCGNEPR</sequence>
<comment type="cofactor">
    <cofactor evidence="14">
        <name>Zn(2+)</name>
        <dbReference type="ChEBI" id="CHEBI:29105"/>
    </cofactor>
    <text evidence="14">Binds 2 Zn(2+) ions per subunit.</text>
</comment>
<keyword evidence="7 13" id="KW-0862">Zinc</keyword>
<dbReference type="InterPro" id="IPR021190">
    <property type="entry name" value="Pept_M10A"/>
</dbReference>
<evidence type="ECO:0000256" key="12">
    <source>
        <dbReference type="PIRSR" id="PIRSR001191-1"/>
    </source>
</evidence>
<dbReference type="InterPro" id="IPR000585">
    <property type="entry name" value="Hemopexin-like_dom"/>
</dbReference>
<feature type="binding site" evidence="14">
    <location>
        <position position="173"/>
    </location>
    <ligand>
        <name>Ca(2+)</name>
        <dbReference type="ChEBI" id="CHEBI:29108"/>
        <label>2</label>
    </ligand>
</feature>
<dbReference type="PANTHER" id="PTHR10201">
    <property type="entry name" value="MATRIX METALLOPROTEINASE"/>
    <property type="match status" value="1"/>
</dbReference>
<dbReference type="InterPro" id="IPR001818">
    <property type="entry name" value="Pept_M10_metallopeptidase"/>
</dbReference>
<dbReference type="EMBL" id="JAZGQO010000006">
    <property type="protein sequence ID" value="KAK6184144.1"/>
    <property type="molecule type" value="Genomic_DNA"/>
</dbReference>
<dbReference type="GO" id="GO:0004222">
    <property type="term" value="F:metalloendopeptidase activity"/>
    <property type="evidence" value="ECO:0007669"/>
    <property type="project" value="InterPro"/>
</dbReference>
<gene>
    <name evidence="20" type="ORF">SNE40_006667</name>
</gene>
<feature type="binding site" evidence="13">
    <location>
        <position position="247"/>
    </location>
    <ligand>
        <name>Zn(2+)</name>
        <dbReference type="ChEBI" id="CHEBI:29105"/>
        <label>2</label>
        <note>catalytic</note>
    </ligand>
</feature>
<dbReference type="InterPro" id="IPR018486">
    <property type="entry name" value="Hemopexin_CS"/>
</dbReference>
<accession>A0AAN8K4B8</accession>
<feature type="binding site" evidence="14">
    <location>
        <position position="216"/>
    </location>
    <ligand>
        <name>Ca(2+)</name>
        <dbReference type="ChEBI" id="CHEBI:29108"/>
        <label>3</label>
    </ligand>
</feature>
<evidence type="ECO:0000256" key="9">
    <source>
        <dbReference type="ARBA" id="ARBA00023049"/>
    </source>
</evidence>
<evidence type="ECO:0000256" key="14">
    <source>
        <dbReference type="PIRSR" id="PIRSR621190-2"/>
    </source>
</evidence>
<organism evidence="20 21">
    <name type="scientific">Patella caerulea</name>
    <name type="common">Rayed Mediterranean limpet</name>
    <dbReference type="NCBI Taxonomy" id="87958"/>
    <lineage>
        <taxon>Eukaryota</taxon>
        <taxon>Metazoa</taxon>
        <taxon>Spiralia</taxon>
        <taxon>Lophotrochozoa</taxon>
        <taxon>Mollusca</taxon>
        <taxon>Gastropoda</taxon>
        <taxon>Patellogastropoda</taxon>
        <taxon>Patelloidea</taxon>
        <taxon>Patellidae</taxon>
        <taxon>Patella</taxon>
    </lineage>
</organism>
<dbReference type="PROSITE" id="PS00546">
    <property type="entry name" value="CYSTEINE_SWITCH"/>
    <property type="match status" value="1"/>
</dbReference>
<dbReference type="InterPro" id="IPR036375">
    <property type="entry name" value="Hemopexin-like_dom_sf"/>
</dbReference>
<name>A0AAN8K4B8_PATCE</name>
<keyword evidence="5" id="KW-0677">Repeat</keyword>
<feature type="binding site" evidence="14">
    <location>
        <position position="315"/>
    </location>
    <ligand>
        <name>Ca(2+)</name>
        <dbReference type="ChEBI" id="CHEBI:29108"/>
        <label>5</label>
    </ligand>
</feature>
<keyword evidence="21" id="KW-1185">Reference proteome</keyword>
<evidence type="ECO:0000256" key="18">
    <source>
        <dbReference type="SAM" id="SignalP"/>
    </source>
</evidence>
<dbReference type="InterPro" id="IPR021158">
    <property type="entry name" value="Pept_M10A_Zn_BS"/>
</dbReference>
<evidence type="ECO:0000256" key="16">
    <source>
        <dbReference type="PROSITE-ProRule" id="PRU01011"/>
    </source>
</evidence>
<dbReference type="PROSITE" id="PS51642">
    <property type="entry name" value="HEMOPEXIN_2"/>
    <property type="match status" value="3"/>
</dbReference>
<evidence type="ECO:0000256" key="11">
    <source>
        <dbReference type="ARBA" id="ARBA00023157"/>
    </source>
</evidence>
<comment type="caution">
    <text evidence="20">The sequence shown here is derived from an EMBL/GenBank/DDBJ whole genome shotgun (WGS) entry which is preliminary data.</text>
</comment>
<dbReference type="SUPFAM" id="SSF55486">
    <property type="entry name" value="Metalloproteases ('zincins'), catalytic domain"/>
    <property type="match status" value="1"/>
</dbReference>
<evidence type="ECO:0000256" key="6">
    <source>
        <dbReference type="ARBA" id="ARBA00022801"/>
    </source>
</evidence>
<keyword evidence="10" id="KW-0865">Zymogen</keyword>
<dbReference type="GO" id="GO:0030198">
    <property type="term" value="P:extracellular matrix organization"/>
    <property type="evidence" value="ECO:0007669"/>
    <property type="project" value="TreeGrafter"/>
</dbReference>